<organism evidence="3 4">
    <name type="scientific">Cyphellophora europaea (strain CBS 101466)</name>
    <name type="common">Phialophora europaea</name>
    <dbReference type="NCBI Taxonomy" id="1220924"/>
    <lineage>
        <taxon>Eukaryota</taxon>
        <taxon>Fungi</taxon>
        <taxon>Dikarya</taxon>
        <taxon>Ascomycota</taxon>
        <taxon>Pezizomycotina</taxon>
        <taxon>Eurotiomycetes</taxon>
        <taxon>Chaetothyriomycetidae</taxon>
        <taxon>Chaetothyriales</taxon>
        <taxon>Cyphellophoraceae</taxon>
        <taxon>Cyphellophora</taxon>
    </lineage>
</organism>
<dbReference type="EMBL" id="KB822711">
    <property type="protein sequence ID" value="ETN46302.1"/>
    <property type="molecule type" value="Genomic_DNA"/>
</dbReference>
<protein>
    <recommendedName>
        <fullName evidence="2">BZIP domain-containing protein</fullName>
    </recommendedName>
</protein>
<dbReference type="CDD" id="cd14810">
    <property type="entry name" value="bZIP_u1"/>
    <property type="match status" value="1"/>
</dbReference>
<proteinExistence type="predicted"/>
<dbReference type="InterPro" id="IPR046347">
    <property type="entry name" value="bZIP_sf"/>
</dbReference>
<feature type="compositionally biased region" description="Polar residues" evidence="1">
    <location>
        <begin position="25"/>
        <end position="40"/>
    </location>
</feature>
<feature type="compositionally biased region" description="Basic and acidic residues" evidence="1">
    <location>
        <begin position="253"/>
        <end position="270"/>
    </location>
</feature>
<reference evidence="3 4" key="1">
    <citation type="submission" date="2013-03" db="EMBL/GenBank/DDBJ databases">
        <title>The Genome Sequence of Phialophora europaea CBS 101466.</title>
        <authorList>
            <consortium name="The Broad Institute Genomics Platform"/>
            <person name="Cuomo C."/>
            <person name="de Hoog S."/>
            <person name="Gorbushina A."/>
            <person name="Walker B."/>
            <person name="Young S.K."/>
            <person name="Zeng Q."/>
            <person name="Gargeya S."/>
            <person name="Fitzgerald M."/>
            <person name="Haas B."/>
            <person name="Abouelleil A."/>
            <person name="Allen A.W."/>
            <person name="Alvarado L."/>
            <person name="Arachchi H.M."/>
            <person name="Berlin A.M."/>
            <person name="Chapman S.B."/>
            <person name="Gainer-Dewar J."/>
            <person name="Goldberg J."/>
            <person name="Griggs A."/>
            <person name="Gujja S."/>
            <person name="Hansen M."/>
            <person name="Howarth C."/>
            <person name="Imamovic A."/>
            <person name="Ireland A."/>
            <person name="Larimer J."/>
            <person name="McCowan C."/>
            <person name="Murphy C."/>
            <person name="Pearson M."/>
            <person name="Poon T.W."/>
            <person name="Priest M."/>
            <person name="Roberts A."/>
            <person name="Saif S."/>
            <person name="Shea T."/>
            <person name="Sisk P."/>
            <person name="Sykes S."/>
            <person name="Wortman J."/>
            <person name="Nusbaum C."/>
            <person name="Birren B."/>
        </authorList>
    </citation>
    <scope>NUCLEOTIDE SEQUENCE [LARGE SCALE GENOMIC DNA]</scope>
    <source>
        <strain evidence="3 4">CBS 101466</strain>
    </source>
</reference>
<dbReference type="PROSITE" id="PS50217">
    <property type="entry name" value="BZIP"/>
    <property type="match status" value="1"/>
</dbReference>
<dbReference type="Pfam" id="PF00170">
    <property type="entry name" value="bZIP_1"/>
    <property type="match status" value="1"/>
</dbReference>
<feature type="region of interest" description="Disordered" evidence="1">
    <location>
        <begin position="340"/>
        <end position="383"/>
    </location>
</feature>
<dbReference type="VEuPathDB" id="FungiDB:HMPREF1541_00486"/>
<dbReference type="Proteomes" id="UP000030752">
    <property type="component" value="Unassembled WGS sequence"/>
</dbReference>
<feature type="domain" description="BZIP" evidence="2">
    <location>
        <begin position="263"/>
        <end position="326"/>
    </location>
</feature>
<dbReference type="Gene3D" id="1.20.5.170">
    <property type="match status" value="1"/>
</dbReference>
<evidence type="ECO:0000259" key="2">
    <source>
        <dbReference type="PROSITE" id="PS50217"/>
    </source>
</evidence>
<dbReference type="GO" id="GO:0003700">
    <property type="term" value="F:DNA-binding transcription factor activity"/>
    <property type="evidence" value="ECO:0007669"/>
    <property type="project" value="InterPro"/>
</dbReference>
<feature type="region of interest" description="Disordered" evidence="1">
    <location>
        <begin position="18"/>
        <end position="40"/>
    </location>
</feature>
<feature type="region of interest" description="Disordered" evidence="1">
    <location>
        <begin position="137"/>
        <end position="279"/>
    </location>
</feature>
<evidence type="ECO:0000256" key="1">
    <source>
        <dbReference type="SAM" id="MobiDB-lite"/>
    </source>
</evidence>
<dbReference type="GeneID" id="19967825"/>
<name>W2SC72_CYPE1</name>
<dbReference type="PANTHER" id="PTHR37616">
    <property type="entry name" value="BZIP TRANSCRIPTION FACTOR 60-LIKE"/>
    <property type="match status" value="1"/>
</dbReference>
<gene>
    <name evidence="3" type="ORF">HMPREF1541_00486</name>
</gene>
<keyword evidence="4" id="KW-1185">Reference proteome</keyword>
<feature type="compositionally biased region" description="Basic and acidic residues" evidence="1">
    <location>
        <begin position="201"/>
        <end position="211"/>
    </location>
</feature>
<feature type="compositionally biased region" description="Low complexity" evidence="1">
    <location>
        <begin position="161"/>
        <end position="186"/>
    </location>
</feature>
<dbReference type="RefSeq" id="XP_008711014.1">
    <property type="nucleotide sequence ID" value="XM_008712792.1"/>
</dbReference>
<dbReference type="InParanoid" id="W2SC72"/>
<dbReference type="OrthoDB" id="5571888at2759"/>
<dbReference type="SMART" id="SM00338">
    <property type="entry name" value="BRLZ"/>
    <property type="match status" value="1"/>
</dbReference>
<dbReference type="SUPFAM" id="SSF57959">
    <property type="entry name" value="Leucine zipper domain"/>
    <property type="match status" value="1"/>
</dbReference>
<dbReference type="PANTHER" id="PTHR37616:SF2">
    <property type="entry name" value="BZIP DOMAIN-CONTAINING PROTEIN"/>
    <property type="match status" value="1"/>
</dbReference>
<evidence type="ECO:0000313" key="3">
    <source>
        <dbReference type="EMBL" id="ETN46302.1"/>
    </source>
</evidence>
<dbReference type="HOGENOM" id="CLU_020078_1_1_1"/>
<dbReference type="eggNOG" id="ENOG502S89P">
    <property type="taxonomic scope" value="Eukaryota"/>
</dbReference>
<dbReference type="STRING" id="1220924.W2SC72"/>
<dbReference type="AlphaFoldDB" id="W2SC72"/>
<evidence type="ECO:0000313" key="4">
    <source>
        <dbReference type="Proteomes" id="UP000030752"/>
    </source>
</evidence>
<feature type="compositionally biased region" description="Low complexity" evidence="1">
    <location>
        <begin position="350"/>
        <end position="365"/>
    </location>
</feature>
<dbReference type="InterPro" id="IPR004827">
    <property type="entry name" value="bZIP"/>
</dbReference>
<sequence>MSHLNTNFESDMDSFLNIPQEDFTPASTSPNNQVSQLASQSSHFASSNQTFSGPSFQYDAYRQQTGLPAGGLANTFAVNQTAGLQHWDGQGSFVMPSESINLPLSKIEDFDFARMEDIDFDADSPTLFNGAQGQFVSPTTLVSSGSSSSSMQRIYPGMHSQAAQAKAQQAKQQQEMIRQQQQQQAARPLPAGQKPLPKGQPTKDPRVEESISRILNQMRQKSTDTKEEDSPSPNVSNMPRSKKDEEDMDEDERLLASEEGKKLSSKERRQLRNKVSARAFRSRRKEYIGQLEGELAAKVEEGAVLRTENQQLREENNRLTDLTRMLLSSQAFSGFLQELSQSGIPPPVQQRPTQQPTPQERPQSQAQRKDVNPHQAARQVQSQQPQIGMALMPETNIDLSLFDTPSWNSGINANDFQVFAVTELPEGPTLDLSVATEKSNSPSGGFDDTKLQPCLPELPPFAESLPTFQQEAKVDAPTVPVCAVPAADSFATTASMTTAGCSLRKSTLGPATPSRSLEALCSDLEESCKRLASLLPRD</sequence>
<accession>W2SC72</accession>